<evidence type="ECO:0000313" key="3">
    <source>
        <dbReference type="EMBL" id="EMB34272.1"/>
    </source>
</evidence>
<keyword evidence="1" id="KW-0812">Transmembrane</keyword>
<name>A0A0E2E7G3_TREDN</name>
<dbReference type="Proteomes" id="UP000011705">
    <property type="component" value="Chromosome"/>
</dbReference>
<proteinExistence type="predicted"/>
<dbReference type="InterPro" id="IPR051599">
    <property type="entry name" value="Cell_Envelope_Assoc"/>
</dbReference>
<reference evidence="3" key="1">
    <citation type="submission" date="2012-01" db="EMBL/GenBank/DDBJ databases">
        <title>The Genome Sequence of Treponema denticola H-22.</title>
        <authorList>
            <consortium name="The Broad Institute Genome Sequencing Platform"/>
            <person name="Earl A."/>
            <person name="Ward D."/>
            <person name="Feldgarden M."/>
            <person name="Gevers D."/>
            <person name="Blanton J.M."/>
            <person name="Fenno C.J."/>
            <person name="Baranova O.V."/>
            <person name="Mathney J."/>
            <person name="Dewhirst F.E."/>
            <person name="Izard J."/>
            <person name="Young S.K."/>
            <person name="Zeng Q."/>
            <person name="Gargeya S."/>
            <person name="Fitzgerald M."/>
            <person name="Haas B."/>
            <person name="Abouelleil A."/>
            <person name="Alvarado L."/>
            <person name="Arachchi H.M."/>
            <person name="Berlin A."/>
            <person name="Chapman S.B."/>
            <person name="Gearin G."/>
            <person name="Goldberg J."/>
            <person name="Griggs A."/>
            <person name="Gujja S."/>
            <person name="Hansen M."/>
            <person name="Heiman D."/>
            <person name="Howarth C."/>
            <person name="Larimer J."/>
            <person name="Lui A."/>
            <person name="MacDonald P.J.P."/>
            <person name="McCowen C."/>
            <person name="Montmayeur A."/>
            <person name="Murphy C."/>
            <person name="Neiman D."/>
            <person name="Pearson M."/>
            <person name="Priest M."/>
            <person name="Roberts A."/>
            <person name="Saif S."/>
            <person name="Shea T."/>
            <person name="Sisk P."/>
            <person name="Stolte C."/>
            <person name="Sykes S."/>
            <person name="Wortman J."/>
            <person name="Nusbaum C."/>
            <person name="Birren B."/>
        </authorList>
    </citation>
    <scope>NUCLEOTIDE SEQUENCE [LARGE SCALE GENOMIC DNA]</scope>
    <source>
        <strain evidence="3">H-22</strain>
    </source>
</reference>
<accession>A0A0E2E7G3</accession>
<dbReference type="Pfam" id="PF02698">
    <property type="entry name" value="DUF218"/>
    <property type="match status" value="1"/>
</dbReference>
<dbReference type="InterPro" id="IPR003848">
    <property type="entry name" value="DUF218"/>
</dbReference>
<dbReference type="PANTHER" id="PTHR30336">
    <property type="entry name" value="INNER MEMBRANE PROTEIN, PROBABLE PERMEASE"/>
    <property type="match status" value="1"/>
</dbReference>
<evidence type="ECO:0000259" key="2">
    <source>
        <dbReference type="Pfam" id="PF02698"/>
    </source>
</evidence>
<protein>
    <recommendedName>
        <fullName evidence="2">DUF218 domain-containing protein</fullName>
    </recommendedName>
</protein>
<feature type="domain" description="DUF218" evidence="2">
    <location>
        <begin position="51"/>
        <end position="178"/>
    </location>
</feature>
<sequence length="226" mass="26000">MKSKSIKKIALCIIFLFALILIGIVSINIYMLSYSKPYIYKNISALPEKYVVIVPGAKVYKNTVSHVVRDRIEAAVNCLKNKKAERVLISGDHGRKGYDEVNRMRIFMQDIYGTDENLIFMDHAGFSTYETMYRAREIFCIEDAVVVTQAFHTARAVYIGRKLGLDVIAYEAPEVLRYSRETRISWEIREALARVKTFFLVMFNVKPTFLGKKIPITGNAKDSWDF</sequence>
<dbReference type="AlphaFoldDB" id="A0A0E2E7G3"/>
<organism evidence="3">
    <name type="scientific">Treponema denticola H-22</name>
    <dbReference type="NCBI Taxonomy" id="999432"/>
    <lineage>
        <taxon>Bacteria</taxon>
        <taxon>Pseudomonadati</taxon>
        <taxon>Spirochaetota</taxon>
        <taxon>Spirochaetia</taxon>
        <taxon>Spirochaetales</taxon>
        <taxon>Treponemataceae</taxon>
        <taxon>Treponema</taxon>
    </lineage>
</organism>
<comment type="caution">
    <text evidence="3">The sequence shown here is derived from an EMBL/GenBank/DDBJ whole genome shotgun (WGS) entry which is preliminary data.</text>
</comment>
<dbReference type="EMBL" id="AGDV01000009">
    <property type="protein sequence ID" value="EMB34272.1"/>
    <property type="molecule type" value="Genomic_DNA"/>
</dbReference>
<keyword evidence="1" id="KW-0472">Membrane</keyword>
<dbReference type="PATRIC" id="fig|999432.5.peg.1062"/>
<evidence type="ECO:0000256" key="1">
    <source>
        <dbReference type="SAM" id="Phobius"/>
    </source>
</evidence>
<dbReference type="CDD" id="cd06259">
    <property type="entry name" value="YdcF-like"/>
    <property type="match status" value="1"/>
</dbReference>
<dbReference type="GO" id="GO:0005886">
    <property type="term" value="C:plasma membrane"/>
    <property type="evidence" value="ECO:0007669"/>
    <property type="project" value="TreeGrafter"/>
</dbReference>
<dbReference type="RefSeq" id="WP_002683946.1">
    <property type="nucleotide sequence ID" value="NZ_CM001795.1"/>
</dbReference>
<keyword evidence="1" id="KW-1133">Transmembrane helix</keyword>
<dbReference type="PANTHER" id="PTHR30336:SF6">
    <property type="entry name" value="INTEGRAL MEMBRANE PROTEIN"/>
    <property type="match status" value="1"/>
</dbReference>
<dbReference type="HOGENOM" id="CLU_051474_0_1_12"/>
<gene>
    <name evidence="3" type="ORF">HMPREF9726_01021</name>
</gene>
<feature type="transmembrane region" description="Helical" evidence="1">
    <location>
        <begin position="9"/>
        <end position="32"/>
    </location>
</feature>